<dbReference type="Proteomes" id="UP000523863">
    <property type="component" value="Unassembled WGS sequence"/>
</dbReference>
<keyword evidence="3 5" id="KW-1133">Transmembrane helix</keyword>
<feature type="transmembrane region" description="Helical" evidence="5">
    <location>
        <begin position="117"/>
        <end position="134"/>
    </location>
</feature>
<evidence type="ECO:0000256" key="4">
    <source>
        <dbReference type="ARBA" id="ARBA00023136"/>
    </source>
</evidence>
<comment type="caution">
    <text evidence="7">The sequence shown here is derived from an EMBL/GenBank/DDBJ whole genome shotgun (WGS) entry which is preliminary data.</text>
</comment>
<dbReference type="InterPro" id="IPR049453">
    <property type="entry name" value="Memb_transporter_dom"/>
</dbReference>
<feature type="transmembrane region" description="Helical" evidence="5">
    <location>
        <begin position="62"/>
        <end position="81"/>
    </location>
</feature>
<gene>
    <name evidence="7" type="ORF">BKA12_001522</name>
</gene>
<feature type="transmembrane region" description="Helical" evidence="5">
    <location>
        <begin position="182"/>
        <end position="201"/>
    </location>
</feature>
<keyword evidence="2 5" id="KW-0812">Transmembrane</keyword>
<dbReference type="AlphaFoldDB" id="A0A7W8YBK1"/>
<feature type="transmembrane region" description="Helical" evidence="5">
    <location>
        <begin position="33"/>
        <end position="50"/>
    </location>
</feature>
<dbReference type="EMBL" id="JACHBL010000001">
    <property type="protein sequence ID" value="MBB5598442.1"/>
    <property type="molecule type" value="Genomic_DNA"/>
</dbReference>
<dbReference type="GO" id="GO:0016020">
    <property type="term" value="C:membrane"/>
    <property type="evidence" value="ECO:0007669"/>
    <property type="project" value="UniProtKB-SubCell"/>
</dbReference>
<organism evidence="7 8">
    <name type="scientific">Neomicrococcus lactis</name>
    <dbReference type="NCBI Taxonomy" id="732241"/>
    <lineage>
        <taxon>Bacteria</taxon>
        <taxon>Bacillati</taxon>
        <taxon>Actinomycetota</taxon>
        <taxon>Actinomycetes</taxon>
        <taxon>Micrococcales</taxon>
        <taxon>Micrococcaceae</taxon>
        <taxon>Neomicrococcus</taxon>
    </lineage>
</organism>
<keyword evidence="4 5" id="KW-0472">Membrane</keyword>
<comment type="subcellular location">
    <subcellularLocation>
        <location evidence="1">Membrane</location>
        <topology evidence="1">Multi-pass membrane protein</topology>
    </subcellularLocation>
</comment>
<evidence type="ECO:0000313" key="7">
    <source>
        <dbReference type="EMBL" id="MBB5598442.1"/>
    </source>
</evidence>
<name>A0A7W8YBK1_9MICC</name>
<protein>
    <submittedName>
        <fullName evidence="7">Putative membrane protein YccC</fullName>
    </submittedName>
</protein>
<feature type="domain" description="Integral membrane bound transporter" evidence="6">
    <location>
        <begin position="201"/>
        <end position="323"/>
    </location>
</feature>
<evidence type="ECO:0000313" key="8">
    <source>
        <dbReference type="Proteomes" id="UP000523863"/>
    </source>
</evidence>
<proteinExistence type="predicted"/>
<evidence type="ECO:0000256" key="5">
    <source>
        <dbReference type="SAM" id="Phobius"/>
    </source>
</evidence>
<evidence type="ECO:0000256" key="2">
    <source>
        <dbReference type="ARBA" id="ARBA00022692"/>
    </source>
</evidence>
<dbReference type="RefSeq" id="WP_183642133.1">
    <property type="nucleotide sequence ID" value="NZ_JACHBL010000001.1"/>
</dbReference>
<feature type="transmembrane region" description="Helical" evidence="5">
    <location>
        <begin position="140"/>
        <end position="161"/>
    </location>
</feature>
<evidence type="ECO:0000259" key="6">
    <source>
        <dbReference type="Pfam" id="PF13515"/>
    </source>
</evidence>
<keyword evidence="8" id="KW-1185">Reference proteome</keyword>
<reference evidence="7 8" key="1">
    <citation type="submission" date="2020-08" db="EMBL/GenBank/DDBJ databases">
        <title>Sequencing the genomes of 1000 actinobacteria strains.</title>
        <authorList>
            <person name="Klenk H.-P."/>
        </authorList>
    </citation>
    <scope>NUCLEOTIDE SEQUENCE [LARGE SCALE GENOMIC DNA]</scope>
    <source>
        <strain evidence="7 8">DSM 23694</strain>
    </source>
</reference>
<evidence type="ECO:0000256" key="3">
    <source>
        <dbReference type="ARBA" id="ARBA00022989"/>
    </source>
</evidence>
<evidence type="ECO:0000256" key="1">
    <source>
        <dbReference type="ARBA" id="ARBA00004141"/>
    </source>
</evidence>
<feature type="transmembrane region" description="Helical" evidence="5">
    <location>
        <begin position="312"/>
        <end position="329"/>
    </location>
</feature>
<feature type="transmembrane region" description="Helical" evidence="5">
    <location>
        <begin position="9"/>
        <end position="27"/>
    </location>
</feature>
<accession>A0A7W8YBK1</accession>
<feature type="transmembrane region" description="Helical" evidence="5">
    <location>
        <begin position="87"/>
        <end position="110"/>
    </location>
</feature>
<feature type="transmembrane region" description="Helical" evidence="5">
    <location>
        <begin position="283"/>
        <end position="300"/>
    </location>
</feature>
<dbReference type="Pfam" id="PF13515">
    <property type="entry name" value="FUSC_2"/>
    <property type="match status" value="1"/>
</dbReference>
<sequence length="339" mass="36826">MGPSNEDHFIGLRCAAGVFLPLFFLLILDRLDLAIFAVFGAFVNVYGRVPRHLERLLAQLKTGALFWILILVAWFASSYWIEHGTQRGLWTVVALTSVVAGVCSWITSILRVRPGGSLFHIFAFAAIASVPSLPSLAESMFTTTGTIMFAIFVGLAGRLFPSRRTEWQVSPVKPFTTKLHKAFIIESSLYFAAAALAGSAATLLSPLLNMSHNYWAMVAAVVPLVGKTMRHRIARGVHRILGTFVGLGLMAIVVALNPSPVVAILIIGLMQFMAEMFIARNYFFAQIFVTPLAVVGTGLASGSTSGLVYDRFMETVIGAVVGIGMMLIGNQIRKRLSTD</sequence>